<accession>Z9JJ34</accession>
<dbReference type="SUPFAM" id="SSF110997">
    <property type="entry name" value="Sporulation related repeat"/>
    <property type="match status" value="2"/>
</dbReference>
<feature type="region of interest" description="Disordered" evidence="1">
    <location>
        <begin position="45"/>
        <end position="83"/>
    </location>
</feature>
<gene>
    <name evidence="4" type="ORF">AF72_09075</name>
    <name evidence="5" type="ORF">LPH55_11405</name>
</gene>
<keyword evidence="2" id="KW-1133">Transmembrane helix</keyword>
<dbReference type="GO" id="GO:0042834">
    <property type="term" value="F:peptidoglycan binding"/>
    <property type="evidence" value="ECO:0007669"/>
    <property type="project" value="InterPro"/>
</dbReference>
<feature type="compositionally biased region" description="Low complexity" evidence="1">
    <location>
        <begin position="190"/>
        <end position="205"/>
    </location>
</feature>
<reference evidence="5" key="2">
    <citation type="submission" date="2021-11" db="EMBL/GenBank/DDBJ databases">
        <title>Genome sequence of Xylella taiwanensis PLS432.</title>
        <authorList>
            <person name="Weng L.-W."/>
            <person name="Su C.-C."/>
            <person name="Tsai C.-W."/>
            <person name="Kuo C.-H."/>
        </authorList>
    </citation>
    <scope>NUCLEOTIDE SEQUENCE</scope>
    <source>
        <strain evidence="5">PLS432</strain>
    </source>
</reference>
<evidence type="ECO:0000313" key="6">
    <source>
        <dbReference type="Proteomes" id="UP000020406"/>
    </source>
</evidence>
<dbReference type="Proteomes" id="UP001430701">
    <property type="component" value="Unassembled WGS sequence"/>
</dbReference>
<comment type="caution">
    <text evidence="4">The sequence shown here is derived from an EMBL/GenBank/DDBJ whole genome shotgun (WGS) entry which is preliminary data.</text>
</comment>
<evidence type="ECO:0000313" key="7">
    <source>
        <dbReference type="Proteomes" id="UP001430701"/>
    </source>
</evidence>
<keyword evidence="7" id="KW-1185">Reference proteome</keyword>
<feature type="domain" description="SPOR" evidence="3">
    <location>
        <begin position="254"/>
        <end position="333"/>
    </location>
</feature>
<dbReference type="InterPro" id="IPR052521">
    <property type="entry name" value="Cell_div_SPOR-domain"/>
</dbReference>
<dbReference type="GO" id="GO:0032153">
    <property type="term" value="C:cell division site"/>
    <property type="evidence" value="ECO:0007669"/>
    <property type="project" value="TreeGrafter"/>
</dbReference>
<dbReference type="InterPro" id="IPR036680">
    <property type="entry name" value="SPOR-like_sf"/>
</dbReference>
<dbReference type="PANTHER" id="PTHR38687">
    <property type="entry name" value="CELL DIVISION PROTEIN DEDD-RELATED"/>
    <property type="match status" value="1"/>
</dbReference>
<feature type="domain" description="SPOR" evidence="3">
    <location>
        <begin position="97"/>
        <end position="177"/>
    </location>
</feature>
<reference evidence="4 6" key="1">
    <citation type="journal article" date="2014" name="Genome Announc.">
        <title>Draft Genome Sequence of Xylella fastidiosa Pear Leaf Scorch Strain in Taiwan.</title>
        <authorList>
            <person name="Su C.C."/>
            <person name="Deng W.L."/>
            <person name="Jan F.J."/>
            <person name="Chang C.J."/>
            <person name="Huang H."/>
            <person name="Chen J."/>
        </authorList>
    </citation>
    <scope>NUCLEOTIDE SEQUENCE [LARGE SCALE GENOMIC DNA]</scope>
    <source>
        <strain evidence="4 6">PLS229</strain>
    </source>
</reference>
<dbReference type="eggNOG" id="COG3147">
    <property type="taxonomic scope" value="Bacteria"/>
</dbReference>
<dbReference type="Proteomes" id="UP000020406">
    <property type="component" value="Unassembled WGS sequence"/>
</dbReference>
<dbReference type="PANTHER" id="PTHR38687:SF1">
    <property type="entry name" value="CELL DIVISION PROTEIN DEDD"/>
    <property type="match status" value="1"/>
</dbReference>
<dbReference type="GO" id="GO:0030428">
    <property type="term" value="C:cell septum"/>
    <property type="evidence" value="ECO:0007669"/>
    <property type="project" value="TreeGrafter"/>
</dbReference>
<dbReference type="EMBL" id="JAJPPU010000004">
    <property type="protein sequence ID" value="MCD8474043.1"/>
    <property type="molecule type" value="Genomic_DNA"/>
</dbReference>
<keyword evidence="2" id="KW-0472">Membrane</keyword>
<evidence type="ECO:0000256" key="2">
    <source>
        <dbReference type="SAM" id="Phobius"/>
    </source>
</evidence>
<evidence type="ECO:0000313" key="4">
    <source>
        <dbReference type="EMBL" id="EWS77772.1"/>
    </source>
</evidence>
<organism evidence="4 6">
    <name type="scientific">Xylella taiwanensis</name>
    <dbReference type="NCBI Taxonomy" id="1444770"/>
    <lineage>
        <taxon>Bacteria</taxon>
        <taxon>Pseudomonadati</taxon>
        <taxon>Pseudomonadota</taxon>
        <taxon>Gammaproteobacteria</taxon>
        <taxon>Lysobacterales</taxon>
        <taxon>Lysobacteraceae</taxon>
        <taxon>Xylella</taxon>
    </lineage>
</organism>
<proteinExistence type="predicted"/>
<evidence type="ECO:0000259" key="3">
    <source>
        <dbReference type="PROSITE" id="PS51724"/>
    </source>
</evidence>
<dbReference type="KEGG" id="xtw:AB672_06570"/>
<feature type="region of interest" description="Disordered" evidence="1">
    <location>
        <begin position="186"/>
        <end position="226"/>
    </location>
</feature>
<dbReference type="PATRIC" id="fig|1444770.3.peg.2146"/>
<dbReference type="GeneID" id="68900951"/>
<dbReference type="Pfam" id="PF05036">
    <property type="entry name" value="SPOR"/>
    <property type="match status" value="2"/>
</dbReference>
<name>Z9JJ34_9GAMM</name>
<dbReference type="EMBL" id="JDSQ01000014">
    <property type="protein sequence ID" value="EWS77772.1"/>
    <property type="molecule type" value="Genomic_DNA"/>
</dbReference>
<evidence type="ECO:0000256" key="1">
    <source>
        <dbReference type="SAM" id="MobiDB-lite"/>
    </source>
</evidence>
<keyword evidence="2" id="KW-0812">Transmembrane</keyword>
<sequence length="334" mass="35036">MDIALKQRLIGAIILVALAVIFLPLLVNGPAPDSGVVDVPLKAPSAPDNTKFETRELPLPPTTSNTTPIGNTPLQPLPSAVKGSHDVADTANVLPPAVAAGNYAVNFGAYSSPIDANKVIMRLTQARLPGFSEKIQINGIPAWLVRIGPYAEQAQAEAVRLEAIKIRSDVNARVVILDAKLESPVTNPLVPSTPSRTKPTTTVQTETSKLPVKQVPSPSKLTQPPRATITAAKSAASTAKPPVTPPVVAPKVPAASSIGFAVQLGAFGRLEDANVLCDRVRAAGFSAFVEQVNTDKGLLHRVRVGPVPKRETADQLKAQVAAKIGIIGMVRSHP</sequence>
<feature type="transmembrane region" description="Helical" evidence="2">
    <location>
        <begin position="9"/>
        <end position="27"/>
    </location>
</feature>
<dbReference type="STRING" id="1444770.AF72_09075"/>
<dbReference type="Gene3D" id="3.30.70.1070">
    <property type="entry name" value="Sporulation related repeat"/>
    <property type="match status" value="2"/>
</dbReference>
<dbReference type="RefSeq" id="WP_038271603.1">
    <property type="nucleotide sequence ID" value="NZ_CP053627.1"/>
</dbReference>
<dbReference type="GO" id="GO:0032506">
    <property type="term" value="P:cytokinetic process"/>
    <property type="evidence" value="ECO:0007669"/>
    <property type="project" value="TreeGrafter"/>
</dbReference>
<dbReference type="InterPro" id="IPR007730">
    <property type="entry name" value="SPOR-like_dom"/>
</dbReference>
<dbReference type="PROSITE" id="PS51724">
    <property type="entry name" value="SPOR"/>
    <property type="match status" value="2"/>
</dbReference>
<dbReference type="OrthoDB" id="7069135at2"/>
<dbReference type="AlphaFoldDB" id="Z9JJ34"/>
<protein>
    <submittedName>
        <fullName evidence="5">SPOR domain-containing protein</fullName>
    </submittedName>
    <submittedName>
        <fullName evidence="4">Sporulation protein</fullName>
    </submittedName>
</protein>
<evidence type="ECO:0000313" key="5">
    <source>
        <dbReference type="EMBL" id="MCD8474043.1"/>
    </source>
</evidence>